<dbReference type="InterPro" id="IPR015943">
    <property type="entry name" value="WD40/YVTN_repeat-like_dom_sf"/>
</dbReference>
<dbReference type="PROSITE" id="PS50082">
    <property type="entry name" value="WD_REPEATS_2"/>
    <property type="match status" value="2"/>
</dbReference>
<evidence type="ECO:0000256" key="1">
    <source>
        <dbReference type="ARBA" id="ARBA00022574"/>
    </source>
</evidence>
<keyword evidence="5" id="KW-1185">Reference proteome</keyword>
<reference evidence="4" key="1">
    <citation type="journal article" date="2020" name="Fungal Divers.">
        <title>Resolving the Mortierellaceae phylogeny through synthesis of multi-gene phylogenetics and phylogenomics.</title>
        <authorList>
            <person name="Vandepol N."/>
            <person name="Liber J."/>
            <person name="Desiro A."/>
            <person name="Na H."/>
            <person name="Kennedy M."/>
            <person name="Barry K."/>
            <person name="Grigoriev I.V."/>
            <person name="Miller A.N."/>
            <person name="O'Donnell K."/>
            <person name="Stajich J.E."/>
            <person name="Bonito G."/>
        </authorList>
    </citation>
    <scope>NUCLEOTIDE SEQUENCE</scope>
    <source>
        <strain evidence="4">NRRL 6426</strain>
    </source>
</reference>
<gene>
    <name evidence="4" type="ORF">BG015_001330</name>
</gene>
<protein>
    <recommendedName>
        <fullName evidence="6">WD40 repeat-like protein</fullName>
    </recommendedName>
</protein>
<evidence type="ECO:0000256" key="2">
    <source>
        <dbReference type="ARBA" id="ARBA00022737"/>
    </source>
</evidence>
<dbReference type="EMBL" id="JAAAUQ010001238">
    <property type="protein sequence ID" value="KAF9141287.1"/>
    <property type="molecule type" value="Genomic_DNA"/>
</dbReference>
<comment type="caution">
    <text evidence="4">The sequence shown here is derived from an EMBL/GenBank/DDBJ whole genome shotgun (WGS) entry which is preliminary data.</text>
</comment>
<organism evidence="4 5">
    <name type="scientific">Linnemannia schmuckeri</name>
    <dbReference type="NCBI Taxonomy" id="64567"/>
    <lineage>
        <taxon>Eukaryota</taxon>
        <taxon>Fungi</taxon>
        <taxon>Fungi incertae sedis</taxon>
        <taxon>Mucoromycota</taxon>
        <taxon>Mortierellomycotina</taxon>
        <taxon>Mortierellomycetes</taxon>
        <taxon>Mortierellales</taxon>
        <taxon>Mortierellaceae</taxon>
        <taxon>Linnemannia</taxon>
    </lineage>
</organism>
<feature type="repeat" description="WD" evidence="3">
    <location>
        <begin position="1"/>
        <end position="34"/>
    </location>
</feature>
<evidence type="ECO:0000256" key="3">
    <source>
        <dbReference type="PROSITE-ProRule" id="PRU00221"/>
    </source>
</evidence>
<proteinExistence type="predicted"/>
<evidence type="ECO:0000313" key="4">
    <source>
        <dbReference type="EMBL" id="KAF9141287.1"/>
    </source>
</evidence>
<dbReference type="Proteomes" id="UP000748756">
    <property type="component" value="Unassembled WGS sequence"/>
</dbReference>
<dbReference type="PANTHER" id="PTHR19848">
    <property type="entry name" value="WD40 REPEAT PROTEIN"/>
    <property type="match status" value="1"/>
</dbReference>
<sequence>MAVAFSPSGNQVTSSGLDMTVRTWDAETGESGFVLEGHTDFIMDAVYSPSGRQLASCSNDGTVRLWCAQTGEQLYVLDHSGEINKVRYFPDEQELVSILVNWLSGDWLNTTTASFIYNLLWALGKKELSLMDTNLIDAVGLSSDDLKFVAQSGTKTEFEDDEVKSVPSDT</sequence>
<dbReference type="OrthoDB" id="2405918at2759"/>
<dbReference type="PANTHER" id="PTHR19848:SF8">
    <property type="entry name" value="F-BOX AND WD REPEAT DOMAIN CONTAINING 7"/>
    <property type="match status" value="1"/>
</dbReference>
<keyword evidence="2" id="KW-0677">Repeat</keyword>
<dbReference type="SMART" id="SM00320">
    <property type="entry name" value="WD40"/>
    <property type="match status" value="1"/>
</dbReference>
<feature type="repeat" description="WD" evidence="3">
    <location>
        <begin position="35"/>
        <end position="76"/>
    </location>
</feature>
<dbReference type="InterPro" id="IPR001680">
    <property type="entry name" value="WD40_rpt"/>
</dbReference>
<dbReference type="PROSITE" id="PS00678">
    <property type="entry name" value="WD_REPEATS_1"/>
    <property type="match status" value="1"/>
</dbReference>
<evidence type="ECO:0008006" key="6">
    <source>
        <dbReference type="Google" id="ProtNLM"/>
    </source>
</evidence>
<name>A0A9P5RQ53_9FUNG</name>
<dbReference type="Gene3D" id="2.130.10.10">
    <property type="entry name" value="YVTN repeat-like/Quinoprotein amine dehydrogenase"/>
    <property type="match status" value="1"/>
</dbReference>
<dbReference type="Pfam" id="PF00400">
    <property type="entry name" value="WD40"/>
    <property type="match status" value="2"/>
</dbReference>
<evidence type="ECO:0000313" key="5">
    <source>
        <dbReference type="Proteomes" id="UP000748756"/>
    </source>
</evidence>
<dbReference type="AlphaFoldDB" id="A0A9P5RQ53"/>
<keyword evidence="1 3" id="KW-0853">WD repeat</keyword>
<dbReference type="SUPFAM" id="SSF50978">
    <property type="entry name" value="WD40 repeat-like"/>
    <property type="match status" value="1"/>
</dbReference>
<dbReference type="InterPro" id="IPR036322">
    <property type="entry name" value="WD40_repeat_dom_sf"/>
</dbReference>
<accession>A0A9P5RQ53</accession>
<dbReference type="InterPro" id="IPR019775">
    <property type="entry name" value="WD40_repeat_CS"/>
</dbReference>
<dbReference type="PROSITE" id="PS50294">
    <property type="entry name" value="WD_REPEATS_REGION"/>
    <property type="match status" value="2"/>
</dbReference>